<evidence type="ECO:0000259" key="8">
    <source>
        <dbReference type="PROSITE" id="PS50928"/>
    </source>
</evidence>
<evidence type="ECO:0000256" key="1">
    <source>
        <dbReference type="ARBA" id="ARBA00004651"/>
    </source>
</evidence>
<dbReference type="PROSITE" id="PS50928">
    <property type="entry name" value="ABC_TM1"/>
    <property type="match status" value="1"/>
</dbReference>
<feature type="transmembrane region" description="Helical" evidence="7">
    <location>
        <begin position="243"/>
        <end position="265"/>
    </location>
</feature>
<keyword evidence="3" id="KW-1003">Cell membrane</keyword>
<evidence type="ECO:0000313" key="10">
    <source>
        <dbReference type="Proteomes" id="UP000541033"/>
    </source>
</evidence>
<evidence type="ECO:0000256" key="7">
    <source>
        <dbReference type="RuleBase" id="RU363032"/>
    </source>
</evidence>
<dbReference type="Gene3D" id="1.10.3720.10">
    <property type="entry name" value="MetI-like"/>
    <property type="match status" value="1"/>
</dbReference>
<dbReference type="PANTHER" id="PTHR32243:SF18">
    <property type="entry name" value="INNER MEMBRANE ABC TRANSPORTER PERMEASE PROTEIN YCJP"/>
    <property type="match status" value="1"/>
</dbReference>
<keyword evidence="9" id="KW-0762">Sugar transport</keyword>
<evidence type="ECO:0000313" key="9">
    <source>
        <dbReference type="EMBL" id="NIH54128.1"/>
    </source>
</evidence>
<keyword evidence="2 7" id="KW-0813">Transport</keyword>
<name>A0A7X5TU88_9MICO</name>
<feature type="transmembrane region" description="Helical" evidence="7">
    <location>
        <begin position="148"/>
        <end position="173"/>
    </location>
</feature>
<dbReference type="Proteomes" id="UP000541033">
    <property type="component" value="Unassembled WGS sequence"/>
</dbReference>
<comment type="subcellular location">
    <subcellularLocation>
        <location evidence="1 7">Cell membrane</location>
        <topology evidence="1 7">Multi-pass membrane protein</topology>
    </subcellularLocation>
</comment>
<evidence type="ECO:0000256" key="4">
    <source>
        <dbReference type="ARBA" id="ARBA00022692"/>
    </source>
</evidence>
<feature type="transmembrane region" description="Helical" evidence="7">
    <location>
        <begin position="185"/>
        <end position="209"/>
    </location>
</feature>
<accession>A0A7X5TU88</accession>
<dbReference type="EMBL" id="JAAMOX010000002">
    <property type="protein sequence ID" value="NIH54128.1"/>
    <property type="molecule type" value="Genomic_DNA"/>
</dbReference>
<gene>
    <name evidence="9" type="ORF">FHX76_002024</name>
</gene>
<comment type="similarity">
    <text evidence="7">Belongs to the binding-protein-dependent transport system permease family.</text>
</comment>
<dbReference type="InterPro" id="IPR035906">
    <property type="entry name" value="MetI-like_sf"/>
</dbReference>
<dbReference type="PANTHER" id="PTHR32243">
    <property type="entry name" value="MALTOSE TRANSPORT SYSTEM PERMEASE-RELATED"/>
    <property type="match status" value="1"/>
</dbReference>
<proteinExistence type="inferred from homology"/>
<keyword evidence="4 7" id="KW-0812">Transmembrane</keyword>
<dbReference type="CDD" id="cd06261">
    <property type="entry name" value="TM_PBP2"/>
    <property type="match status" value="1"/>
</dbReference>
<sequence>MIETRNFRIARAIVLTALSIFIAVPLYVILSTSFKPLKDVSGVFRWIPETLTIQPYIDMWTTVPLARYFSNSIIVTVTATVLSVIIAVLAAYAVARLSFRGKKPFTLIVLSTQMFPGILFLLPLFLMFTQIRTSTGLQLQGTLGGLIVTYLTFTLPFAIWMLSGYFAAIPAALEEAAMIDGTSRLGALWHVVLPVAKPGIIAVAVYSFITAWSEVLFASVLTNESTKTLAVGLRAYASQSDVLWNQLMAASVTLSLPVLIAFILVQKHLVAGLASGAVK</sequence>
<dbReference type="Pfam" id="PF00528">
    <property type="entry name" value="BPD_transp_1"/>
    <property type="match status" value="1"/>
</dbReference>
<dbReference type="InterPro" id="IPR000515">
    <property type="entry name" value="MetI-like"/>
</dbReference>
<dbReference type="GO" id="GO:0055085">
    <property type="term" value="P:transmembrane transport"/>
    <property type="evidence" value="ECO:0007669"/>
    <property type="project" value="InterPro"/>
</dbReference>
<reference evidence="9 10" key="1">
    <citation type="submission" date="2020-02" db="EMBL/GenBank/DDBJ databases">
        <title>Sequencing the genomes of 1000 actinobacteria strains.</title>
        <authorList>
            <person name="Klenk H.-P."/>
        </authorList>
    </citation>
    <scope>NUCLEOTIDE SEQUENCE [LARGE SCALE GENOMIC DNA]</scope>
    <source>
        <strain evidence="9 10">DSM 27960</strain>
    </source>
</reference>
<feature type="transmembrane region" description="Helical" evidence="7">
    <location>
        <begin position="12"/>
        <end position="30"/>
    </location>
</feature>
<organism evidence="9 10">
    <name type="scientific">Lysinibacter cavernae</name>
    <dbReference type="NCBI Taxonomy" id="1640652"/>
    <lineage>
        <taxon>Bacteria</taxon>
        <taxon>Bacillati</taxon>
        <taxon>Actinomycetota</taxon>
        <taxon>Actinomycetes</taxon>
        <taxon>Micrococcales</taxon>
        <taxon>Microbacteriaceae</taxon>
        <taxon>Lysinibacter</taxon>
    </lineage>
</organism>
<feature type="domain" description="ABC transmembrane type-1" evidence="8">
    <location>
        <begin position="69"/>
        <end position="265"/>
    </location>
</feature>
<keyword evidence="5 7" id="KW-1133">Transmembrane helix</keyword>
<feature type="transmembrane region" description="Helical" evidence="7">
    <location>
        <begin position="107"/>
        <end position="128"/>
    </location>
</feature>
<evidence type="ECO:0000256" key="5">
    <source>
        <dbReference type="ARBA" id="ARBA00022989"/>
    </source>
</evidence>
<dbReference type="AlphaFoldDB" id="A0A7X5TU88"/>
<dbReference type="GO" id="GO:0005886">
    <property type="term" value="C:plasma membrane"/>
    <property type="evidence" value="ECO:0007669"/>
    <property type="project" value="UniProtKB-SubCell"/>
</dbReference>
<protein>
    <submittedName>
        <fullName evidence="9">Multiple sugar transport system permease protein</fullName>
    </submittedName>
</protein>
<evidence type="ECO:0000256" key="2">
    <source>
        <dbReference type="ARBA" id="ARBA00022448"/>
    </source>
</evidence>
<keyword evidence="6 7" id="KW-0472">Membrane</keyword>
<dbReference type="SUPFAM" id="SSF161098">
    <property type="entry name" value="MetI-like"/>
    <property type="match status" value="1"/>
</dbReference>
<evidence type="ECO:0000256" key="3">
    <source>
        <dbReference type="ARBA" id="ARBA00022475"/>
    </source>
</evidence>
<feature type="transmembrane region" description="Helical" evidence="7">
    <location>
        <begin position="73"/>
        <end position="95"/>
    </location>
</feature>
<comment type="caution">
    <text evidence="9">The sequence shown here is derived from an EMBL/GenBank/DDBJ whole genome shotgun (WGS) entry which is preliminary data.</text>
</comment>
<evidence type="ECO:0000256" key="6">
    <source>
        <dbReference type="ARBA" id="ARBA00023136"/>
    </source>
</evidence>
<dbReference type="InterPro" id="IPR050901">
    <property type="entry name" value="BP-dep_ABC_trans_perm"/>
</dbReference>
<keyword evidence="10" id="KW-1185">Reference proteome</keyword>
<dbReference type="RefSeq" id="WP_167150544.1">
    <property type="nucleotide sequence ID" value="NZ_JAAMOX010000002.1"/>
</dbReference>